<dbReference type="PROSITE" id="PS50279">
    <property type="entry name" value="BPTI_KUNITZ_2"/>
    <property type="match status" value="1"/>
</dbReference>
<organism evidence="6 7">
    <name type="scientific">Drosophila madeirensis</name>
    <name type="common">Fruit fly</name>
    <dbReference type="NCBI Taxonomy" id="30013"/>
    <lineage>
        <taxon>Eukaryota</taxon>
        <taxon>Metazoa</taxon>
        <taxon>Ecdysozoa</taxon>
        <taxon>Arthropoda</taxon>
        <taxon>Hexapoda</taxon>
        <taxon>Insecta</taxon>
        <taxon>Pterygota</taxon>
        <taxon>Neoptera</taxon>
        <taxon>Endopterygota</taxon>
        <taxon>Diptera</taxon>
        <taxon>Brachycera</taxon>
        <taxon>Muscomorpha</taxon>
        <taxon>Ephydroidea</taxon>
        <taxon>Drosophilidae</taxon>
        <taxon>Drosophila</taxon>
        <taxon>Sophophora</taxon>
    </lineage>
</organism>
<feature type="domain" description="BPTI/Kunitz inhibitor" evidence="5">
    <location>
        <begin position="33"/>
        <end position="83"/>
    </location>
</feature>
<dbReference type="AlphaFoldDB" id="A0AAU9F9R1"/>
<dbReference type="Proteomes" id="UP001500889">
    <property type="component" value="Chromosome O"/>
</dbReference>
<dbReference type="CDD" id="cd00109">
    <property type="entry name" value="Kunitz-type"/>
    <property type="match status" value="1"/>
</dbReference>
<dbReference type="GO" id="GO:0005615">
    <property type="term" value="C:extracellular space"/>
    <property type="evidence" value="ECO:0007669"/>
    <property type="project" value="TreeGrafter"/>
</dbReference>
<dbReference type="InterPro" id="IPR002223">
    <property type="entry name" value="Kunitz_BPTI"/>
</dbReference>
<gene>
    <name evidence="6" type="ORF">DMAD_10495</name>
</gene>
<dbReference type="EMBL" id="AP029263">
    <property type="protein sequence ID" value="BFF92432.1"/>
    <property type="molecule type" value="Genomic_DNA"/>
</dbReference>
<feature type="chain" id="PRO_5043784496" evidence="4">
    <location>
        <begin position="21"/>
        <end position="91"/>
    </location>
</feature>
<dbReference type="GO" id="GO:0004867">
    <property type="term" value="F:serine-type endopeptidase inhibitor activity"/>
    <property type="evidence" value="ECO:0007669"/>
    <property type="project" value="UniProtKB-KW"/>
</dbReference>
<protein>
    <submittedName>
        <fullName evidence="6">PI-stichotoxin-She2a-like</fullName>
    </submittedName>
</protein>
<dbReference type="InterPro" id="IPR036880">
    <property type="entry name" value="Kunitz_BPTI_sf"/>
</dbReference>
<feature type="signal peptide" evidence="4">
    <location>
        <begin position="1"/>
        <end position="20"/>
    </location>
</feature>
<dbReference type="SUPFAM" id="SSF57362">
    <property type="entry name" value="BPTI-like"/>
    <property type="match status" value="1"/>
</dbReference>
<keyword evidence="3" id="KW-1015">Disulfide bond</keyword>
<dbReference type="Pfam" id="PF00014">
    <property type="entry name" value="Kunitz_BPTI"/>
    <property type="match status" value="1"/>
</dbReference>
<dbReference type="PROSITE" id="PS00280">
    <property type="entry name" value="BPTI_KUNITZ_1"/>
    <property type="match status" value="1"/>
</dbReference>
<dbReference type="PANTHER" id="PTHR10083:SF374">
    <property type="entry name" value="BPTI_KUNITZ INHIBITOR DOMAIN-CONTAINING PROTEIN"/>
    <property type="match status" value="1"/>
</dbReference>
<evidence type="ECO:0000256" key="2">
    <source>
        <dbReference type="ARBA" id="ARBA00022900"/>
    </source>
</evidence>
<keyword evidence="1" id="KW-0646">Protease inhibitor</keyword>
<dbReference type="PRINTS" id="PR00759">
    <property type="entry name" value="BASICPTASE"/>
</dbReference>
<evidence type="ECO:0000256" key="4">
    <source>
        <dbReference type="SAM" id="SignalP"/>
    </source>
</evidence>
<dbReference type="SMART" id="SM00131">
    <property type="entry name" value="KU"/>
    <property type="match status" value="1"/>
</dbReference>
<keyword evidence="2" id="KW-0722">Serine protease inhibitor</keyword>
<dbReference type="InterPro" id="IPR020901">
    <property type="entry name" value="Prtase_inh_Kunz-CS"/>
</dbReference>
<keyword evidence="7" id="KW-1185">Reference proteome</keyword>
<evidence type="ECO:0000313" key="6">
    <source>
        <dbReference type="EMBL" id="BFF92432.1"/>
    </source>
</evidence>
<evidence type="ECO:0000256" key="1">
    <source>
        <dbReference type="ARBA" id="ARBA00022690"/>
    </source>
</evidence>
<evidence type="ECO:0000259" key="5">
    <source>
        <dbReference type="PROSITE" id="PS50279"/>
    </source>
</evidence>
<evidence type="ECO:0000256" key="3">
    <source>
        <dbReference type="ARBA" id="ARBA00023157"/>
    </source>
</evidence>
<sequence>MVKLILNIVFLSLLLYLSAADNPPNLANRLTICTQPSEYGNCNERQLRWYFHPEHNKCKPFYYSGCGGNSNIFYSQFECTAYCIRPDYEEI</sequence>
<evidence type="ECO:0000313" key="7">
    <source>
        <dbReference type="Proteomes" id="UP001500889"/>
    </source>
</evidence>
<accession>A0AAU9F9R1</accession>
<dbReference type="Gene3D" id="4.10.410.10">
    <property type="entry name" value="Pancreatic trypsin inhibitor Kunitz domain"/>
    <property type="match status" value="1"/>
</dbReference>
<name>A0AAU9F9R1_DROMD</name>
<dbReference type="InterPro" id="IPR050098">
    <property type="entry name" value="TFPI/VKTCI-like"/>
</dbReference>
<keyword evidence="4" id="KW-0732">Signal</keyword>
<dbReference type="PANTHER" id="PTHR10083">
    <property type="entry name" value="KUNITZ-TYPE PROTEASE INHIBITOR-RELATED"/>
    <property type="match status" value="1"/>
</dbReference>
<reference evidence="6 7" key="1">
    <citation type="submission" date="2024-02" db="EMBL/GenBank/DDBJ databases">
        <title>A chromosome-level genome assembly of Drosophila madeirensis, a fruit fly species endemic to Madeira island.</title>
        <authorList>
            <person name="Tomihara K."/>
            <person name="Llopart A."/>
            <person name="Yamamoto D."/>
        </authorList>
    </citation>
    <scope>NUCLEOTIDE SEQUENCE [LARGE SCALE GENOMIC DNA]</scope>
    <source>
        <strain evidence="6 7">RF1</strain>
    </source>
</reference>
<proteinExistence type="predicted"/>